<reference evidence="2" key="1">
    <citation type="submission" date="2016-11" db="EMBL/GenBank/DDBJ databases">
        <authorList>
            <person name="Jaros S."/>
            <person name="Januszkiewicz K."/>
            <person name="Wedrychowicz H."/>
        </authorList>
    </citation>
    <scope>NUCLEOTIDE SEQUENCE [LARGE SCALE GENOMIC DNA]</scope>
    <source>
        <strain evidence="2">Y48</strain>
    </source>
</reference>
<dbReference type="KEGG" id="nsl:BOX37_29170"/>
<proteinExistence type="predicted"/>
<keyword evidence="1" id="KW-0472">Membrane</keyword>
<accession>A0A1J0VZ41</accession>
<keyword evidence="1" id="KW-0812">Transmembrane</keyword>
<keyword evidence="1" id="KW-1133">Transmembrane helix</keyword>
<evidence type="ECO:0000256" key="1">
    <source>
        <dbReference type="SAM" id="Phobius"/>
    </source>
</evidence>
<dbReference type="AlphaFoldDB" id="A0A1J0VZ41"/>
<feature type="transmembrane region" description="Helical" evidence="1">
    <location>
        <begin position="21"/>
        <end position="42"/>
    </location>
</feature>
<feature type="transmembrane region" description="Helical" evidence="1">
    <location>
        <begin position="48"/>
        <end position="66"/>
    </location>
</feature>
<organism evidence="2 3">
    <name type="scientific">Nocardia mangyaensis</name>
    <dbReference type="NCBI Taxonomy" id="2213200"/>
    <lineage>
        <taxon>Bacteria</taxon>
        <taxon>Bacillati</taxon>
        <taxon>Actinomycetota</taxon>
        <taxon>Actinomycetes</taxon>
        <taxon>Mycobacteriales</taxon>
        <taxon>Nocardiaceae</taxon>
        <taxon>Nocardia</taxon>
    </lineage>
</organism>
<name>A0A1J0VZ41_9NOCA</name>
<dbReference type="RefSeq" id="WP_071930502.1">
    <property type="nucleotide sequence ID" value="NZ_CP018082.1"/>
</dbReference>
<keyword evidence="3" id="KW-1185">Reference proteome</keyword>
<evidence type="ECO:0000313" key="3">
    <source>
        <dbReference type="Proteomes" id="UP000183810"/>
    </source>
</evidence>
<evidence type="ECO:0000313" key="2">
    <source>
        <dbReference type="EMBL" id="APE37332.1"/>
    </source>
</evidence>
<dbReference type="Proteomes" id="UP000183810">
    <property type="component" value="Chromosome"/>
</dbReference>
<protein>
    <submittedName>
        <fullName evidence="2">Uncharacterized protein</fullName>
    </submittedName>
</protein>
<dbReference type="EMBL" id="CP018082">
    <property type="protein sequence ID" value="APE37332.1"/>
    <property type="molecule type" value="Genomic_DNA"/>
</dbReference>
<sequence>MAGKDIDRIRARSAWETVKESPVITAIAVAPVVLVLAVVWWLTNGFVAFLLLALLGVGIVVGGKLLK</sequence>
<gene>
    <name evidence="2" type="ORF">BOX37_29170</name>
</gene>